<dbReference type="KEGG" id="tbl:TBLA_0B09340"/>
<dbReference type="SUPFAM" id="SSF81901">
    <property type="entry name" value="HCP-like"/>
    <property type="match status" value="1"/>
</dbReference>
<keyword evidence="4" id="KW-1185">Reference proteome</keyword>
<evidence type="ECO:0000256" key="1">
    <source>
        <dbReference type="PROSITE-ProRule" id="PRU00339"/>
    </source>
</evidence>
<dbReference type="OrthoDB" id="1658288at2759"/>
<dbReference type="InParanoid" id="I2H049"/>
<dbReference type="SMART" id="SM00028">
    <property type="entry name" value="TPR"/>
    <property type="match status" value="3"/>
</dbReference>
<dbReference type="FunCoup" id="I2H049">
    <property type="interactions" value="14"/>
</dbReference>
<gene>
    <name evidence="3" type="primary">TBLA0B09340</name>
    <name evidence="3" type="ORF">TBLA_0B09340</name>
</gene>
<feature type="coiled-coil region" evidence="2">
    <location>
        <begin position="90"/>
        <end position="117"/>
    </location>
</feature>
<name>I2H049_HENB6</name>
<dbReference type="Gene3D" id="1.25.40.10">
    <property type="entry name" value="Tetratricopeptide repeat domain"/>
    <property type="match status" value="1"/>
</dbReference>
<dbReference type="RefSeq" id="XP_004179270.1">
    <property type="nucleotide sequence ID" value="XM_004179222.1"/>
</dbReference>
<evidence type="ECO:0000313" key="4">
    <source>
        <dbReference type="Proteomes" id="UP000002866"/>
    </source>
</evidence>
<dbReference type="PROSITE" id="PS50005">
    <property type="entry name" value="TPR"/>
    <property type="match status" value="1"/>
</dbReference>
<dbReference type="Pfam" id="PF13181">
    <property type="entry name" value="TPR_8"/>
    <property type="match status" value="1"/>
</dbReference>
<accession>I2H049</accession>
<sequence>MNSILRKYYSVLTKASSKKTLTNTNEFVEFMNIFPRKKQVQRTLFELDSNLTYKQLLPVFQHIYLNNKDLSIIKERNIQNEDLMIMKKVLERIRFKNKSVNKKIINLEDNLLNLAAEHGNNDAISILSFRTIINQEKGKNTTNTNEVKIAKDLIKQLFELSHPLTFKLTADMMYNSNNFQDASKYYKQFLKLEADKSSSIGDESGNSILEAEVYTKLGQISMKLSDLNDAERYFIKAIQLAPIEYTCNSYYYLSQIYLNSNPLKSRSLLEACSSQGFKESFPQLGYLELNYFKNIKRAKFWFELGMRIFQAECYFGYFNCCIKLNDYENASNCYNSLQILYNSVSENDKQLIDLFIENKRNVLKNYILQRLN</sequence>
<proteinExistence type="predicted"/>
<dbReference type="AlphaFoldDB" id="I2H049"/>
<reference evidence="3 4" key="1">
    <citation type="journal article" date="2011" name="Proc. Natl. Acad. Sci. U.S.A.">
        <title>Evolutionary erosion of yeast sex chromosomes by mating-type switching accidents.</title>
        <authorList>
            <person name="Gordon J.L."/>
            <person name="Armisen D."/>
            <person name="Proux-Wera E."/>
            <person name="Oheigeartaigh S.S."/>
            <person name="Byrne K.P."/>
            <person name="Wolfe K.H."/>
        </authorList>
    </citation>
    <scope>NUCLEOTIDE SEQUENCE [LARGE SCALE GENOMIC DNA]</scope>
    <source>
        <strain evidence="4">ATCC 34711 / CBS 6284 / DSM 70876 / NBRC 10599 / NRRL Y-10934 / UCD 77-7</strain>
    </source>
</reference>
<dbReference type="Proteomes" id="UP000002866">
    <property type="component" value="Chromosome 2"/>
</dbReference>
<evidence type="ECO:0000313" key="3">
    <source>
        <dbReference type="EMBL" id="CCH59751.1"/>
    </source>
</evidence>
<organism evidence="3 4">
    <name type="scientific">Henningerozyma blattae (strain ATCC 34711 / CBS 6284 / DSM 70876 / NBRC 10599 / NRRL Y-10934 / UCD 77-7)</name>
    <name type="common">Yeast</name>
    <name type="synonym">Tetrapisispora blattae</name>
    <dbReference type="NCBI Taxonomy" id="1071380"/>
    <lineage>
        <taxon>Eukaryota</taxon>
        <taxon>Fungi</taxon>
        <taxon>Dikarya</taxon>
        <taxon>Ascomycota</taxon>
        <taxon>Saccharomycotina</taxon>
        <taxon>Saccharomycetes</taxon>
        <taxon>Saccharomycetales</taxon>
        <taxon>Saccharomycetaceae</taxon>
        <taxon>Henningerozyma</taxon>
    </lineage>
</organism>
<dbReference type="STRING" id="1071380.I2H049"/>
<protein>
    <submittedName>
        <fullName evidence="3">Uncharacterized protein</fullName>
    </submittedName>
</protein>
<dbReference type="eggNOG" id="ENOG502QU4R">
    <property type="taxonomic scope" value="Eukaryota"/>
</dbReference>
<dbReference type="GeneID" id="14494250"/>
<dbReference type="PROSITE" id="PS50293">
    <property type="entry name" value="TPR_REGION"/>
    <property type="match status" value="1"/>
</dbReference>
<dbReference type="InterPro" id="IPR019734">
    <property type="entry name" value="TPR_rpt"/>
</dbReference>
<keyword evidence="2" id="KW-0175">Coiled coil</keyword>
<keyword evidence="1" id="KW-0802">TPR repeat</keyword>
<dbReference type="InterPro" id="IPR011990">
    <property type="entry name" value="TPR-like_helical_dom_sf"/>
</dbReference>
<dbReference type="HOGENOM" id="CLU_047859_0_0_1"/>
<dbReference type="GO" id="GO:0032979">
    <property type="term" value="P:protein insertion into mitochondrial inner membrane from matrix"/>
    <property type="evidence" value="ECO:0007669"/>
    <property type="project" value="EnsemblFungi"/>
</dbReference>
<dbReference type="EMBL" id="HE806317">
    <property type="protein sequence ID" value="CCH59751.1"/>
    <property type="molecule type" value="Genomic_DNA"/>
</dbReference>
<dbReference type="OMA" id="WFKLGME"/>
<dbReference type="GO" id="GO:0005759">
    <property type="term" value="C:mitochondrial matrix"/>
    <property type="evidence" value="ECO:0007669"/>
    <property type="project" value="EnsemblFungi"/>
</dbReference>
<evidence type="ECO:0000256" key="2">
    <source>
        <dbReference type="SAM" id="Coils"/>
    </source>
</evidence>
<feature type="repeat" description="TPR" evidence="1">
    <location>
        <begin position="211"/>
        <end position="244"/>
    </location>
</feature>